<reference evidence="1 2" key="1">
    <citation type="submission" date="2022-06" db="EMBL/GenBank/DDBJ databases">
        <title>Sequencing the genomes of 1000 actinobacteria strains.</title>
        <authorList>
            <person name="Klenk H.-P."/>
        </authorList>
    </citation>
    <scope>NUCLEOTIDE SEQUENCE [LARGE SCALE GENOMIC DNA]</scope>
    <source>
        <strain evidence="1 2">DSM 41656</strain>
    </source>
</reference>
<evidence type="ECO:0000313" key="2">
    <source>
        <dbReference type="Proteomes" id="UP001206483"/>
    </source>
</evidence>
<name>A0ABT1J9X0_9ACTN</name>
<dbReference type="EMBL" id="JAMZDX010000008">
    <property type="protein sequence ID" value="MCP2314247.1"/>
    <property type="molecule type" value="Genomic_DNA"/>
</dbReference>
<organism evidence="1 2">
    <name type="scientific">Kitasatospora paracochleata</name>
    <dbReference type="NCBI Taxonomy" id="58354"/>
    <lineage>
        <taxon>Bacteria</taxon>
        <taxon>Bacillati</taxon>
        <taxon>Actinomycetota</taxon>
        <taxon>Actinomycetes</taxon>
        <taxon>Kitasatosporales</taxon>
        <taxon>Streptomycetaceae</taxon>
        <taxon>Kitasatospora</taxon>
    </lineage>
</organism>
<accession>A0ABT1J9X0</accession>
<dbReference type="RefSeq" id="WP_253804566.1">
    <property type="nucleotide sequence ID" value="NZ_BAAAUB010000041.1"/>
</dbReference>
<comment type="caution">
    <text evidence="1">The sequence shown here is derived from an EMBL/GenBank/DDBJ whole genome shotgun (WGS) entry which is preliminary data.</text>
</comment>
<gene>
    <name evidence="1" type="ORF">FHR36_007446</name>
</gene>
<evidence type="ECO:0000313" key="1">
    <source>
        <dbReference type="EMBL" id="MCP2314247.1"/>
    </source>
</evidence>
<protein>
    <submittedName>
        <fullName evidence="1">Uncharacterized protein</fullName>
    </submittedName>
</protein>
<proteinExistence type="predicted"/>
<keyword evidence="2" id="KW-1185">Reference proteome</keyword>
<sequence length="144" mass="15814">MPSHTADPRHTHLVAVLPPLLTRSCPPRAGGFGGAWEVRLTRAETEDVGGLDLLRSAMRTAARSLGWTRVETYGIATLYGAVAGIVDRRPVPEEFAAAIERFREERMRAAVETVYRNRADGRQRAVPGSVFVTTQEFRAALAAR</sequence>
<dbReference type="Proteomes" id="UP001206483">
    <property type="component" value="Unassembled WGS sequence"/>
</dbReference>